<protein>
    <submittedName>
        <fullName evidence="2">Uncharacterized protein</fullName>
    </submittedName>
</protein>
<reference evidence="2" key="1">
    <citation type="submission" date="2009-05" db="EMBL/GenBank/DDBJ databases">
        <authorList>
            <person name="Harkins D.M."/>
            <person name="DeShazer D."/>
            <person name="Woods D.E."/>
            <person name="Brinkac L.M."/>
            <person name="Brown K.A."/>
            <person name="Hung G.C."/>
            <person name="Tuanyok A."/>
            <person name="Zhang B."/>
            <person name="Nierman W.C."/>
        </authorList>
    </citation>
    <scope>NUCLEOTIDE SEQUENCE [LARGE SCALE GENOMIC DNA]</scope>
    <source>
        <strain evidence="2">1710a</strain>
    </source>
</reference>
<evidence type="ECO:0000313" key="2">
    <source>
        <dbReference type="EMBL" id="EET08961.1"/>
    </source>
</evidence>
<feature type="compositionally biased region" description="Basic residues" evidence="1">
    <location>
        <begin position="35"/>
        <end position="44"/>
    </location>
</feature>
<accession>A0A0E1W9E9</accession>
<organism evidence="2">
    <name type="scientific">Burkholderia pseudomallei 1710a</name>
    <dbReference type="NCBI Taxonomy" id="320371"/>
    <lineage>
        <taxon>Bacteria</taxon>
        <taxon>Pseudomonadati</taxon>
        <taxon>Pseudomonadota</taxon>
        <taxon>Betaproteobacteria</taxon>
        <taxon>Burkholderiales</taxon>
        <taxon>Burkholderiaceae</taxon>
        <taxon>Burkholderia</taxon>
        <taxon>pseudomallei group</taxon>
    </lineage>
</organism>
<name>A0A0E1W9E9_BURPE</name>
<feature type="region of interest" description="Disordered" evidence="1">
    <location>
        <begin position="19"/>
        <end position="78"/>
    </location>
</feature>
<dbReference type="HOGENOM" id="CLU_2732286_0_0_4"/>
<proteinExistence type="predicted"/>
<dbReference type="AlphaFoldDB" id="A0A0E1W9E9"/>
<gene>
    <name evidence="2" type="ORF">BURPS1710A_2162</name>
</gene>
<sequence>MAARRRAASRSLACVSRQFHETATKTASPPAHASGIRKTRRRAAARPPASAAPRVSNRPFHSIHRPFHSIHQAELIHD</sequence>
<dbReference type="Proteomes" id="UP000001812">
    <property type="component" value="Chromosome I"/>
</dbReference>
<dbReference type="EMBL" id="CM000832">
    <property type="protein sequence ID" value="EET08961.1"/>
    <property type="molecule type" value="Genomic_DNA"/>
</dbReference>
<feature type="compositionally biased region" description="Low complexity" evidence="1">
    <location>
        <begin position="45"/>
        <end position="59"/>
    </location>
</feature>
<evidence type="ECO:0000256" key="1">
    <source>
        <dbReference type="SAM" id="MobiDB-lite"/>
    </source>
</evidence>